<dbReference type="PROSITE" id="PS51257">
    <property type="entry name" value="PROKAR_LIPOPROTEIN"/>
    <property type="match status" value="1"/>
</dbReference>
<comment type="caution">
    <text evidence="1">The sequence shown here is derived from an EMBL/GenBank/DDBJ whole genome shotgun (WGS) entry which is preliminary data.</text>
</comment>
<dbReference type="Pfam" id="PF06804">
    <property type="entry name" value="Lipoprotein_18"/>
    <property type="match status" value="1"/>
</dbReference>
<dbReference type="InterPro" id="IPR042268">
    <property type="entry name" value="BamC_C"/>
</dbReference>
<protein>
    <submittedName>
        <fullName evidence="1">Beta-barrel assembly machine subunit BamC</fullName>
    </submittedName>
</protein>
<evidence type="ECO:0000313" key="1">
    <source>
        <dbReference type="EMBL" id="TCV01405.1"/>
    </source>
</evidence>
<dbReference type="InterPro" id="IPR010653">
    <property type="entry name" value="NlpB/DapX"/>
</dbReference>
<dbReference type="Proteomes" id="UP000294692">
    <property type="component" value="Unassembled WGS sequence"/>
</dbReference>
<dbReference type="Gene3D" id="3.30.310.170">
    <property type="entry name" value="Outer membrane protein assembly factor BamC"/>
    <property type="match status" value="1"/>
</dbReference>
<accession>A0A4R3VF36</accession>
<proteinExistence type="predicted"/>
<sequence>MTMMHKQSKIAGIVLAASAMALSGCSQVNELLGSEESVDYKSTVRGESLSIPPDLTQANTSTQYRAPEGTATFSDYAQGNAERAVASKDSEILPEASGIKVMRDGDIRWLSVDRPPEEVYPRLIEFWGDQGFTIQSQDPRTGVIETNWAENRKKVPEGWLRSLLKIVDQVFDSGERERFRSRMERVNGATEIYISHQQMIETPAGDEATFRWVPGKEDPNLNAVMLARLMVYLGTDVEQARTLVTQAEQGVDRPQVVTSASGQAELTLNEPFDRAWRRVGVAIDSAGFTVEDRDRSSGDYFIRYLDTDTGIKREQPNIFSRMFGGKNTTEADQFRIRVTEQMSGTVVTVLDKSGNRDTSQTAQRIIGVLADQMRVR</sequence>
<dbReference type="AlphaFoldDB" id="A0A4R3VF36"/>
<gene>
    <name evidence="1" type="ORF">EV686_102117</name>
</gene>
<dbReference type="EMBL" id="SMBX01000002">
    <property type="protein sequence ID" value="TCV01405.1"/>
    <property type="molecule type" value="Genomic_DNA"/>
</dbReference>
<keyword evidence="2" id="KW-1185">Reference proteome</keyword>
<evidence type="ECO:0000313" key="2">
    <source>
        <dbReference type="Proteomes" id="UP000294692"/>
    </source>
</evidence>
<name>A0A4R3VF36_9BURK</name>
<reference evidence="1 2" key="1">
    <citation type="submission" date="2019-03" db="EMBL/GenBank/DDBJ databases">
        <title>Genomic Encyclopedia of Type Strains, Phase IV (KMG-IV): sequencing the most valuable type-strain genomes for metagenomic binning, comparative biology and taxonomic classification.</title>
        <authorList>
            <person name="Goeker M."/>
        </authorList>
    </citation>
    <scope>NUCLEOTIDE SEQUENCE [LARGE SCALE GENOMIC DNA]</scope>
    <source>
        <strain evidence="1 2">DSM 100048</strain>
    </source>
</reference>
<organism evidence="1 2">
    <name type="scientific">Paracandidimonas soli</name>
    <dbReference type="NCBI Taxonomy" id="1917182"/>
    <lineage>
        <taxon>Bacteria</taxon>
        <taxon>Pseudomonadati</taxon>
        <taxon>Pseudomonadota</taxon>
        <taxon>Betaproteobacteria</taxon>
        <taxon>Burkholderiales</taxon>
        <taxon>Alcaligenaceae</taxon>
        <taxon>Paracandidimonas</taxon>
    </lineage>
</organism>